<dbReference type="Gramene" id="Pp3c23_1810V3.3">
    <property type="protein sequence ID" value="PAC:32950027.CDS.1"/>
    <property type="gene ID" value="Pp3c23_1810"/>
</dbReference>
<reference evidence="7" key="3">
    <citation type="submission" date="2020-12" db="UniProtKB">
        <authorList>
            <consortium name="EnsemblPlants"/>
        </authorList>
    </citation>
    <scope>IDENTIFICATION</scope>
</reference>
<dbReference type="EnsemblPlants" id="Pp3c23_1810V3.1">
    <property type="protein sequence ID" value="PAC:32950025.CDS.1"/>
    <property type="gene ID" value="Pp3c23_1810"/>
</dbReference>
<proteinExistence type="inferred from homology"/>
<dbReference type="Proteomes" id="UP000006727">
    <property type="component" value="Chromosome 23"/>
</dbReference>
<keyword evidence="8" id="KW-1185">Reference proteome</keyword>
<evidence type="ECO:0000256" key="4">
    <source>
        <dbReference type="ARBA" id="ARBA00023136"/>
    </source>
</evidence>
<dbReference type="AlphaFoldDB" id="A0A2K1IHU5"/>
<dbReference type="Pfam" id="PF02694">
    <property type="entry name" value="UPF0060"/>
    <property type="match status" value="1"/>
</dbReference>
<reference evidence="6 8" key="2">
    <citation type="journal article" date="2018" name="Plant J.">
        <title>The Physcomitrella patens chromosome-scale assembly reveals moss genome structure and evolution.</title>
        <authorList>
            <person name="Lang D."/>
            <person name="Ullrich K.K."/>
            <person name="Murat F."/>
            <person name="Fuchs J."/>
            <person name="Jenkins J."/>
            <person name="Haas F.B."/>
            <person name="Piednoel M."/>
            <person name="Gundlach H."/>
            <person name="Van Bel M."/>
            <person name="Meyberg R."/>
            <person name="Vives C."/>
            <person name="Morata J."/>
            <person name="Symeonidi A."/>
            <person name="Hiss M."/>
            <person name="Muchero W."/>
            <person name="Kamisugi Y."/>
            <person name="Saleh O."/>
            <person name="Blanc G."/>
            <person name="Decker E.L."/>
            <person name="van Gessel N."/>
            <person name="Grimwood J."/>
            <person name="Hayes R.D."/>
            <person name="Graham S.W."/>
            <person name="Gunter L.E."/>
            <person name="McDaniel S.F."/>
            <person name="Hoernstein S.N.W."/>
            <person name="Larsson A."/>
            <person name="Li F.W."/>
            <person name="Perroud P.F."/>
            <person name="Phillips J."/>
            <person name="Ranjan P."/>
            <person name="Rokshar D.S."/>
            <person name="Rothfels C.J."/>
            <person name="Schneider L."/>
            <person name="Shu S."/>
            <person name="Stevenson D.W."/>
            <person name="Thummler F."/>
            <person name="Tillich M."/>
            <person name="Villarreal Aguilar J.C."/>
            <person name="Widiez T."/>
            <person name="Wong G.K."/>
            <person name="Wymore A."/>
            <person name="Zhang Y."/>
            <person name="Zimmer A.D."/>
            <person name="Quatrano R.S."/>
            <person name="Mayer K.F.X."/>
            <person name="Goodstein D."/>
            <person name="Casacuberta J.M."/>
            <person name="Vandepoele K."/>
            <person name="Reski R."/>
            <person name="Cuming A.C."/>
            <person name="Tuskan G.A."/>
            <person name="Maumus F."/>
            <person name="Salse J."/>
            <person name="Schmutz J."/>
            <person name="Rensing S.A."/>
        </authorList>
    </citation>
    <scope>NUCLEOTIDE SEQUENCE [LARGE SCALE GENOMIC DNA]</scope>
    <source>
        <strain evidence="7 8">cv. Gransden 2004</strain>
    </source>
</reference>
<reference evidence="6 8" key="1">
    <citation type="journal article" date="2008" name="Science">
        <title>The Physcomitrella genome reveals evolutionary insights into the conquest of land by plants.</title>
        <authorList>
            <person name="Rensing S."/>
            <person name="Lang D."/>
            <person name="Zimmer A."/>
            <person name="Terry A."/>
            <person name="Salamov A."/>
            <person name="Shapiro H."/>
            <person name="Nishiyama T."/>
            <person name="Perroud P.-F."/>
            <person name="Lindquist E."/>
            <person name="Kamisugi Y."/>
            <person name="Tanahashi T."/>
            <person name="Sakakibara K."/>
            <person name="Fujita T."/>
            <person name="Oishi K."/>
            <person name="Shin-I T."/>
            <person name="Kuroki Y."/>
            <person name="Toyoda A."/>
            <person name="Suzuki Y."/>
            <person name="Hashimoto A."/>
            <person name="Yamaguchi K."/>
            <person name="Sugano A."/>
            <person name="Kohara Y."/>
            <person name="Fujiyama A."/>
            <person name="Anterola A."/>
            <person name="Aoki S."/>
            <person name="Ashton N."/>
            <person name="Barbazuk W.B."/>
            <person name="Barker E."/>
            <person name="Bennetzen J."/>
            <person name="Bezanilla M."/>
            <person name="Blankenship R."/>
            <person name="Cho S.H."/>
            <person name="Dutcher S."/>
            <person name="Estelle M."/>
            <person name="Fawcett J.A."/>
            <person name="Gundlach H."/>
            <person name="Hanada K."/>
            <person name="Heyl A."/>
            <person name="Hicks K.A."/>
            <person name="Hugh J."/>
            <person name="Lohr M."/>
            <person name="Mayer K."/>
            <person name="Melkozernov A."/>
            <person name="Murata T."/>
            <person name="Nelson D."/>
            <person name="Pils B."/>
            <person name="Prigge M."/>
            <person name="Reiss B."/>
            <person name="Renner T."/>
            <person name="Rombauts S."/>
            <person name="Rushton P."/>
            <person name="Sanderfoot A."/>
            <person name="Schween G."/>
            <person name="Shiu S.-H."/>
            <person name="Stueber K."/>
            <person name="Theodoulou F.L."/>
            <person name="Tu H."/>
            <person name="Van de Peer Y."/>
            <person name="Verrier P.J."/>
            <person name="Waters E."/>
            <person name="Wood A."/>
            <person name="Yang L."/>
            <person name="Cove D."/>
            <person name="Cuming A."/>
            <person name="Hasebe M."/>
            <person name="Lucas S."/>
            <person name="Mishler D.B."/>
            <person name="Reski R."/>
            <person name="Grigoriev I."/>
            <person name="Quatrano R.S."/>
            <person name="Boore J.L."/>
        </authorList>
    </citation>
    <scope>NUCLEOTIDE SEQUENCE [LARGE SCALE GENOMIC DNA]</scope>
    <source>
        <strain evidence="7 8">cv. Gransden 2004</strain>
    </source>
</reference>
<feature type="transmembrane region" description="Helical" evidence="5">
    <location>
        <begin position="36"/>
        <end position="55"/>
    </location>
</feature>
<dbReference type="EnsemblPlants" id="Pp3c23_1810V3.4">
    <property type="protein sequence ID" value="PAC:32950028.CDS.1"/>
    <property type="gene ID" value="Pp3c23_1810"/>
</dbReference>
<evidence type="ECO:0000313" key="8">
    <source>
        <dbReference type="Proteomes" id="UP000006727"/>
    </source>
</evidence>
<dbReference type="Gramene" id="Pp3c23_1810V3.4">
    <property type="protein sequence ID" value="PAC:32950028.CDS.1"/>
    <property type="gene ID" value="Pp3c23_1810"/>
</dbReference>
<dbReference type="PANTHER" id="PTHR36116">
    <property type="entry name" value="UPF0060 MEMBRANE PROTEIN YNFA"/>
    <property type="match status" value="1"/>
</dbReference>
<evidence type="ECO:0000256" key="1">
    <source>
        <dbReference type="ARBA" id="ARBA00022475"/>
    </source>
</evidence>
<evidence type="ECO:0000256" key="3">
    <source>
        <dbReference type="ARBA" id="ARBA00022989"/>
    </source>
</evidence>
<dbReference type="EnsemblPlants" id="Pp3c23_1810V3.5">
    <property type="protein sequence ID" value="PAC:32950029.CDS.1"/>
    <property type="gene ID" value="Pp3c23_1810"/>
</dbReference>
<feature type="transmembrane region" description="Helical" evidence="5">
    <location>
        <begin position="96"/>
        <end position="115"/>
    </location>
</feature>
<dbReference type="InterPro" id="IPR037185">
    <property type="entry name" value="EmrE-like"/>
</dbReference>
<dbReference type="EnsemblPlants" id="Pp3c23_1810V3.6">
    <property type="protein sequence ID" value="PAC:32950030.CDS.1"/>
    <property type="gene ID" value="Pp3c23_1810"/>
</dbReference>
<dbReference type="GeneID" id="112275543"/>
<evidence type="ECO:0000313" key="6">
    <source>
        <dbReference type="EMBL" id="PNR28852.1"/>
    </source>
</evidence>
<dbReference type="Gramene" id="Pp3c23_1810V3.5">
    <property type="protein sequence ID" value="PAC:32950029.CDS.1"/>
    <property type="gene ID" value="Pp3c23_1810"/>
</dbReference>
<dbReference type="InterPro" id="IPR003844">
    <property type="entry name" value="UPF0060"/>
</dbReference>
<feature type="transmembrane region" description="Helical" evidence="5">
    <location>
        <begin position="67"/>
        <end position="84"/>
    </location>
</feature>
<dbReference type="Gene3D" id="1.10.3730.20">
    <property type="match status" value="1"/>
</dbReference>
<dbReference type="EnsemblPlants" id="Pp3c23_1810V3.2">
    <property type="protein sequence ID" value="PAC:32950026.CDS.1"/>
    <property type="gene ID" value="Pp3c23_1810"/>
</dbReference>
<protein>
    <submittedName>
        <fullName evidence="6 7">Uncharacterized protein</fullName>
    </submittedName>
</protein>
<accession>A0A2K1IHU5</accession>
<dbReference type="NCBIfam" id="NF002586">
    <property type="entry name" value="PRK02237.1"/>
    <property type="match status" value="1"/>
</dbReference>
<dbReference type="EnsemblPlants" id="Pp3c23_1810V3.8">
    <property type="protein sequence ID" value="PAC:32950032.CDS.1"/>
    <property type="gene ID" value="Pp3c23_1810"/>
</dbReference>
<dbReference type="EnsemblPlants" id="Pp3c23_1810V3.3">
    <property type="protein sequence ID" value="PAC:32950027.CDS.1"/>
    <property type="gene ID" value="Pp3c23_1810"/>
</dbReference>
<keyword evidence="2 5" id="KW-0812">Transmembrane</keyword>
<dbReference type="EnsemblPlants" id="Pp3c23_1810V3.7">
    <property type="protein sequence ID" value="PAC:32950031.CDS.1"/>
    <property type="gene ID" value="Pp3c23_1810"/>
</dbReference>
<evidence type="ECO:0000256" key="5">
    <source>
        <dbReference type="SAM" id="Phobius"/>
    </source>
</evidence>
<keyword evidence="3 5" id="KW-1133">Transmembrane helix</keyword>
<dbReference type="Gramene" id="Pp3c23_1810V3.8">
    <property type="protein sequence ID" value="PAC:32950032.CDS.1"/>
    <property type="gene ID" value="Pp3c23_1810"/>
</dbReference>
<dbReference type="Gramene" id="Pp3c23_1810V3.2">
    <property type="protein sequence ID" value="PAC:32950026.CDS.1"/>
    <property type="gene ID" value="Pp3c23_1810"/>
</dbReference>
<dbReference type="EnsemblPlants" id="Pp3c23_1810V3.9">
    <property type="protein sequence ID" value="PAC:32950033.CDS.1"/>
    <property type="gene ID" value="Pp3c23_1810"/>
</dbReference>
<evidence type="ECO:0000256" key="2">
    <source>
        <dbReference type="ARBA" id="ARBA00022692"/>
    </source>
</evidence>
<organism evidence="6">
    <name type="scientific">Physcomitrium patens</name>
    <name type="common">Spreading-leaved earth moss</name>
    <name type="synonym">Physcomitrella patens</name>
    <dbReference type="NCBI Taxonomy" id="3218"/>
    <lineage>
        <taxon>Eukaryota</taxon>
        <taxon>Viridiplantae</taxon>
        <taxon>Streptophyta</taxon>
        <taxon>Embryophyta</taxon>
        <taxon>Bryophyta</taxon>
        <taxon>Bryophytina</taxon>
        <taxon>Bryopsida</taxon>
        <taxon>Funariidae</taxon>
        <taxon>Funariales</taxon>
        <taxon>Funariaceae</taxon>
        <taxon>Physcomitrium</taxon>
    </lineage>
</organism>
<keyword evidence="1" id="KW-1003">Cell membrane</keyword>
<dbReference type="RefSeq" id="XP_024361762.1">
    <property type="nucleotide sequence ID" value="XM_024505994.2"/>
</dbReference>
<dbReference type="SUPFAM" id="SSF103481">
    <property type="entry name" value="Multidrug resistance efflux transporter EmrE"/>
    <property type="match status" value="1"/>
</dbReference>
<dbReference type="Gramene" id="Pp3c23_1810V3.7">
    <property type="protein sequence ID" value="PAC:32950031.CDS.1"/>
    <property type="gene ID" value="Pp3c23_1810"/>
</dbReference>
<sequence length="130" mass="14319">MAEKAAEVSKSVALFVAAGLCEIGGGWLVWKWRRECWHWGYFVVGSAVLIVYGILPTLQSQSFGRVYAAYGGFFILLSFLWAWAFDHQQPDRWDLIGSAIALGGVCVVMFTPRITHDAPSPAPSIPPYPA</sequence>
<keyword evidence="4 5" id="KW-0472">Membrane</keyword>
<name>A0A2K1IHU5_PHYPA</name>
<dbReference type="GO" id="GO:0005886">
    <property type="term" value="C:plasma membrane"/>
    <property type="evidence" value="ECO:0000318"/>
    <property type="project" value="GO_Central"/>
</dbReference>
<dbReference type="HAMAP" id="MF_00010">
    <property type="entry name" value="UPF0060"/>
    <property type="match status" value="1"/>
</dbReference>
<dbReference type="PANTHER" id="PTHR36116:SF1">
    <property type="entry name" value="UPF0060 MEMBRANE PROTEIN YNFA"/>
    <property type="match status" value="1"/>
</dbReference>
<dbReference type="Gramene" id="Pp3c23_1810V3.6">
    <property type="protein sequence ID" value="PAC:32950030.CDS.1"/>
    <property type="gene ID" value="Pp3c23_1810"/>
</dbReference>
<dbReference type="EMBL" id="ABEU02000023">
    <property type="protein sequence ID" value="PNR28852.1"/>
    <property type="molecule type" value="Genomic_DNA"/>
</dbReference>
<dbReference type="OMA" id="DLYDWIG"/>
<dbReference type="Gramene" id="Pp3c23_1810V3.1">
    <property type="protein sequence ID" value="PAC:32950025.CDS.1"/>
    <property type="gene ID" value="Pp3c23_1810"/>
</dbReference>
<feature type="transmembrane region" description="Helical" evidence="5">
    <location>
        <begin position="12"/>
        <end position="30"/>
    </location>
</feature>
<dbReference type="OrthoDB" id="65622at2759"/>
<gene>
    <name evidence="7" type="primary">LOC112275543</name>
    <name evidence="6" type="ORF">PHYPA_027544</name>
</gene>
<dbReference type="Gramene" id="Pp3c23_1810V3.9">
    <property type="protein sequence ID" value="PAC:32950033.CDS.1"/>
    <property type="gene ID" value="Pp3c23_1810"/>
</dbReference>
<dbReference type="PaxDb" id="3218-PP1S82_32V6.1"/>
<evidence type="ECO:0000313" key="7">
    <source>
        <dbReference type="EnsemblPlants" id="PAC:32950025.CDS.1"/>
    </source>
</evidence>